<protein>
    <submittedName>
        <fullName evidence="3">Uncharacterized protein</fullName>
    </submittedName>
</protein>
<evidence type="ECO:0000256" key="2">
    <source>
        <dbReference type="SAM" id="Phobius"/>
    </source>
</evidence>
<dbReference type="eggNOG" id="ENOG502RPAA">
    <property type="taxonomic scope" value="Eukaryota"/>
</dbReference>
<feature type="transmembrane region" description="Helical" evidence="2">
    <location>
        <begin position="353"/>
        <end position="378"/>
    </location>
</feature>
<dbReference type="HOGENOM" id="CLU_618171_0_0_1"/>
<evidence type="ECO:0000313" key="4">
    <source>
        <dbReference type="Proteomes" id="UP000002530"/>
    </source>
</evidence>
<dbReference type="InParanoid" id="Q4W9X4"/>
<dbReference type="AlphaFoldDB" id="Q4W9X4"/>
<comment type="caution">
    <text evidence="3">The sequence shown here is derived from an EMBL/GenBank/DDBJ whole genome shotgun (WGS) entry which is preliminary data.</text>
</comment>
<feature type="region of interest" description="Disordered" evidence="1">
    <location>
        <begin position="382"/>
        <end position="443"/>
    </location>
</feature>
<dbReference type="RefSeq" id="XP_746527.1">
    <property type="nucleotide sequence ID" value="XM_741434.1"/>
</dbReference>
<dbReference type="EMBL" id="AAHF01000016">
    <property type="protein sequence ID" value="EAL84489.1"/>
    <property type="molecule type" value="Genomic_DNA"/>
</dbReference>
<dbReference type="OrthoDB" id="4495094at2759"/>
<feature type="compositionally biased region" description="Polar residues" evidence="1">
    <location>
        <begin position="417"/>
        <end position="433"/>
    </location>
</feature>
<proteinExistence type="predicted"/>
<dbReference type="GeneID" id="3504052"/>
<reference evidence="3 4" key="1">
    <citation type="journal article" date="2005" name="Nature">
        <title>Genomic sequence of the pathogenic and allergenic filamentous fungus Aspergillus fumigatus.</title>
        <authorList>
            <person name="Nierman W.C."/>
            <person name="Pain A."/>
            <person name="Anderson M.J."/>
            <person name="Wortman J.R."/>
            <person name="Kim H.S."/>
            <person name="Arroyo J."/>
            <person name="Berriman M."/>
            <person name="Abe K."/>
            <person name="Archer D.B."/>
            <person name="Bermejo C."/>
            <person name="Bennett J."/>
            <person name="Bowyer P."/>
            <person name="Chen D."/>
            <person name="Collins M."/>
            <person name="Coulsen R."/>
            <person name="Davies R."/>
            <person name="Dyer P.S."/>
            <person name="Farman M."/>
            <person name="Fedorova N."/>
            <person name="Fedorova N."/>
            <person name="Feldblyum T.V."/>
            <person name="Fischer R."/>
            <person name="Fosker N."/>
            <person name="Fraser A."/>
            <person name="Garcia J.L."/>
            <person name="Garcia M.J."/>
            <person name="Goble A."/>
            <person name="Goldman G.H."/>
            <person name="Gomi K."/>
            <person name="Griffith-Jones S."/>
            <person name="Gwilliam R."/>
            <person name="Haas B."/>
            <person name="Haas H."/>
            <person name="Harris D."/>
            <person name="Horiuchi H."/>
            <person name="Huang J."/>
            <person name="Humphray S."/>
            <person name="Jimenez J."/>
            <person name="Keller N."/>
            <person name="Khouri H."/>
            <person name="Kitamoto K."/>
            <person name="Kobayashi T."/>
            <person name="Konzack S."/>
            <person name="Kulkarni R."/>
            <person name="Kumagai T."/>
            <person name="Lafon A."/>
            <person name="Latge J.P."/>
            <person name="Li W."/>
            <person name="Lord A."/>
            <person name="Lu C."/>
            <person name="Majoros W.H."/>
            <person name="May G.S."/>
            <person name="Miller B.L."/>
            <person name="Mohamoud Y."/>
            <person name="Molina M."/>
            <person name="Monod M."/>
            <person name="Mouyna I."/>
            <person name="Mulligan S."/>
            <person name="Murphy L."/>
            <person name="O'Neil S."/>
            <person name="Paulsen I."/>
            <person name="Penalva M.A."/>
            <person name="Pertea M."/>
            <person name="Price C."/>
            <person name="Pritchard B.L."/>
            <person name="Quail M.A."/>
            <person name="Rabbinowitsch E."/>
            <person name="Rawlins N."/>
            <person name="Rajandream M.A."/>
            <person name="Reichard U."/>
            <person name="Renauld H."/>
            <person name="Robson G.D."/>
            <person name="Rodriguez de Cordoba S."/>
            <person name="Rodriguez-Pena J.M."/>
            <person name="Ronning C.M."/>
            <person name="Rutter S."/>
            <person name="Salzberg S.L."/>
            <person name="Sanchez M."/>
            <person name="Sanchez-Ferrero J.C."/>
            <person name="Saunders D."/>
            <person name="Seeger K."/>
            <person name="Squares R."/>
            <person name="Squares S."/>
            <person name="Takeuchi M."/>
            <person name="Tekaia F."/>
            <person name="Turner G."/>
            <person name="Vazquez de Aldana C.R."/>
            <person name="Weidman J."/>
            <person name="White O."/>
            <person name="Woodward J."/>
            <person name="Yu J.H."/>
            <person name="Fraser C."/>
            <person name="Galagan J.E."/>
            <person name="Asai K."/>
            <person name="Machida M."/>
            <person name="Hall N."/>
            <person name="Barrell B."/>
            <person name="Denning D.W."/>
        </authorList>
    </citation>
    <scope>NUCLEOTIDE SEQUENCE [LARGE SCALE GENOMIC DNA]</scope>
    <source>
        <strain evidence="3 4">Af293</strain>
    </source>
</reference>
<dbReference type="Proteomes" id="UP000002530">
    <property type="component" value="Unassembled WGS sequence"/>
</dbReference>
<dbReference type="KEGG" id="afm:AFUA_4G03400"/>
<organism evidence="3 4">
    <name type="scientific">Aspergillus fumigatus (strain ATCC MYA-4609 / CBS 101355 / FGSC A1100 / Af293)</name>
    <name type="common">Neosartorya fumigata</name>
    <dbReference type="NCBI Taxonomy" id="330879"/>
    <lineage>
        <taxon>Eukaryota</taxon>
        <taxon>Fungi</taxon>
        <taxon>Dikarya</taxon>
        <taxon>Ascomycota</taxon>
        <taxon>Pezizomycotina</taxon>
        <taxon>Eurotiomycetes</taxon>
        <taxon>Eurotiomycetidae</taxon>
        <taxon>Eurotiales</taxon>
        <taxon>Aspergillaceae</taxon>
        <taxon>Aspergillus</taxon>
        <taxon>Aspergillus subgen. Fumigati</taxon>
    </lineage>
</organism>
<name>Q4W9X4_ASPFU</name>
<accession>Q4W9X4</accession>
<dbReference type="OMA" id="QSIDIKW"/>
<evidence type="ECO:0000313" key="3">
    <source>
        <dbReference type="EMBL" id="EAL84489.1"/>
    </source>
</evidence>
<evidence type="ECO:0000256" key="1">
    <source>
        <dbReference type="SAM" id="MobiDB-lite"/>
    </source>
</evidence>
<sequence>MVCRPATYLGIAQALDHVLQYSSYLLLSVSMKRSDRHSSPRPGKDPVGIVKHPQSGIAVSQVVIAMVMSGENQEIRVLRILSLFLHHLKDLAYGSFPYSCIPGLLNPCKYAPCGFSLSGRQFIQLTGSSQVHRGPICSPKILPFSTCDHIPACYSWLTIMPFKQHDGKIYRIAALLAFHVVFIISACPRQSSAAGDVFLFPPQSGYTGEYISNLAFTVGQSIDIKWKSGCDESIQFWLMKDSNGGDCQFQRDARCSQIAETPNNGSTAWNVSFMGLAGPGVYYIYGLCSDPGSTHFSCHYFNITSKPVSTSTTAPQATVTIPASTTQSRLQDPTTSISTSLALVGTTKSTTPVGAIVGGVIGGLLIIGLTLIAGIVLLRKRASSDPGGSMPQTWRGKAEFPEATPSGGHELPCPESSPGTTNHDDQGPQSPGNQRRAPIELPS</sequence>
<keyword evidence="2" id="KW-1133">Transmembrane helix</keyword>
<keyword evidence="2" id="KW-0472">Membrane</keyword>
<keyword evidence="2" id="KW-0812">Transmembrane</keyword>
<keyword evidence="4" id="KW-1185">Reference proteome</keyword>
<gene>
    <name evidence="3" type="ORF">AFUA_4G03400</name>
</gene>
<dbReference type="VEuPathDB" id="FungiDB:Afu4g03400"/>